<sequence length="355" mass="39450">MASIKVDSAVEKDDLFIPLIDFSQYTTAPDPTTRLATATALLTGFQRAGFVYLKNHGIAPSTVRAVFAHSASFFARPQPQKDALAWYSPRANRGYVTQGREKVTRADFAGDVDALRASVPDLKESMEIGREGEDGCPNMWPDGFDGEGVDFRETMAAFHGECKELHRRVMRAIALGMGLEEGWFDGYTGKGDNTLRLLHYPAVERGVFKREDGLEQVRAGEHSDYGSLTLLFQDDRGGLQVLSPKGTFVDATPIPDTIVINAGDLLERWANDTIKSTKHRVVEPPPKPGQEELDKYPARYSVAYFCNPDFDKFIEAIPGTYEEGKQKYPGVLSGDYLAKRLSETYGDLDKYEKKA</sequence>
<dbReference type="InterPro" id="IPR044861">
    <property type="entry name" value="IPNS-like_FE2OG_OXY"/>
</dbReference>
<feature type="domain" description="Fe2OG dioxygenase" evidence="3">
    <location>
        <begin position="191"/>
        <end position="308"/>
    </location>
</feature>
<dbReference type="InterPro" id="IPR005123">
    <property type="entry name" value="Oxoglu/Fe-dep_dioxygenase_dom"/>
</dbReference>
<dbReference type="EMBL" id="WWBZ02000051">
    <property type="protein sequence ID" value="KAF4303854.1"/>
    <property type="molecule type" value="Genomic_DNA"/>
</dbReference>
<accession>A0A8H4IN40</accession>
<dbReference type="AlphaFoldDB" id="A0A8H4IN40"/>
<keyword evidence="2" id="KW-0408">Iron</keyword>
<dbReference type="GO" id="GO:0044283">
    <property type="term" value="P:small molecule biosynthetic process"/>
    <property type="evidence" value="ECO:0007669"/>
    <property type="project" value="UniProtKB-ARBA"/>
</dbReference>
<comment type="similarity">
    <text evidence="1 2">Belongs to the iron/ascorbate-dependent oxidoreductase family.</text>
</comment>
<dbReference type="InterPro" id="IPR050231">
    <property type="entry name" value="Iron_ascorbate_oxido_reductase"/>
</dbReference>
<dbReference type="GO" id="GO:0016491">
    <property type="term" value="F:oxidoreductase activity"/>
    <property type="evidence" value="ECO:0007669"/>
    <property type="project" value="UniProtKB-KW"/>
</dbReference>
<comment type="caution">
    <text evidence="4">The sequence shown here is derived from an EMBL/GenBank/DDBJ whole genome shotgun (WGS) entry which is preliminary data.</text>
</comment>
<protein>
    <submittedName>
        <fullName evidence="4">2OG-Fe oxygenase family</fullName>
    </submittedName>
</protein>
<dbReference type="Proteomes" id="UP000572817">
    <property type="component" value="Unassembled WGS sequence"/>
</dbReference>
<reference evidence="4" key="1">
    <citation type="submission" date="2020-04" db="EMBL/GenBank/DDBJ databases">
        <title>Genome Assembly and Annotation of Botryosphaeria dothidea sdau 11-99, a Latent Pathogen of Apple Fruit Ring Rot in China.</title>
        <authorList>
            <person name="Yu C."/>
            <person name="Diao Y."/>
            <person name="Lu Q."/>
            <person name="Zhao J."/>
            <person name="Cui S."/>
            <person name="Peng C."/>
            <person name="He B."/>
            <person name="Liu H."/>
        </authorList>
    </citation>
    <scope>NUCLEOTIDE SEQUENCE [LARGE SCALE GENOMIC DNA]</scope>
    <source>
        <strain evidence="4">Sdau11-99</strain>
    </source>
</reference>
<evidence type="ECO:0000313" key="5">
    <source>
        <dbReference type="Proteomes" id="UP000572817"/>
    </source>
</evidence>
<dbReference type="PROSITE" id="PS51471">
    <property type="entry name" value="FE2OG_OXY"/>
    <property type="match status" value="1"/>
</dbReference>
<dbReference type="Pfam" id="PF03171">
    <property type="entry name" value="2OG-FeII_Oxy"/>
    <property type="match status" value="1"/>
</dbReference>
<evidence type="ECO:0000256" key="1">
    <source>
        <dbReference type="ARBA" id="ARBA00008056"/>
    </source>
</evidence>
<dbReference type="GO" id="GO:0046872">
    <property type="term" value="F:metal ion binding"/>
    <property type="evidence" value="ECO:0007669"/>
    <property type="project" value="UniProtKB-KW"/>
</dbReference>
<gene>
    <name evidence="4" type="ORF">GTA08_BOTSDO07982</name>
</gene>
<dbReference type="SUPFAM" id="SSF51197">
    <property type="entry name" value="Clavaminate synthase-like"/>
    <property type="match status" value="1"/>
</dbReference>
<keyword evidence="2" id="KW-0479">Metal-binding</keyword>
<dbReference type="InterPro" id="IPR027443">
    <property type="entry name" value="IPNS-like_sf"/>
</dbReference>
<dbReference type="PRINTS" id="PR00682">
    <property type="entry name" value="IPNSYNTHASE"/>
</dbReference>
<keyword evidence="5" id="KW-1185">Reference proteome</keyword>
<evidence type="ECO:0000259" key="3">
    <source>
        <dbReference type="PROSITE" id="PS51471"/>
    </source>
</evidence>
<dbReference type="InterPro" id="IPR026992">
    <property type="entry name" value="DIOX_N"/>
</dbReference>
<keyword evidence="2" id="KW-0560">Oxidoreductase</keyword>
<name>A0A8H4IN40_9PEZI</name>
<evidence type="ECO:0000256" key="2">
    <source>
        <dbReference type="RuleBase" id="RU003682"/>
    </source>
</evidence>
<evidence type="ECO:0000313" key="4">
    <source>
        <dbReference type="EMBL" id="KAF4303854.1"/>
    </source>
</evidence>
<proteinExistence type="inferred from homology"/>
<dbReference type="OrthoDB" id="288590at2759"/>
<dbReference type="Gene3D" id="2.60.120.330">
    <property type="entry name" value="B-lactam Antibiotic, Isopenicillin N Synthase, Chain"/>
    <property type="match status" value="1"/>
</dbReference>
<dbReference type="PANTHER" id="PTHR47990">
    <property type="entry name" value="2-OXOGLUTARATE (2OG) AND FE(II)-DEPENDENT OXYGENASE SUPERFAMILY PROTEIN-RELATED"/>
    <property type="match status" value="1"/>
</dbReference>
<organism evidence="4 5">
    <name type="scientific">Botryosphaeria dothidea</name>
    <dbReference type="NCBI Taxonomy" id="55169"/>
    <lineage>
        <taxon>Eukaryota</taxon>
        <taxon>Fungi</taxon>
        <taxon>Dikarya</taxon>
        <taxon>Ascomycota</taxon>
        <taxon>Pezizomycotina</taxon>
        <taxon>Dothideomycetes</taxon>
        <taxon>Dothideomycetes incertae sedis</taxon>
        <taxon>Botryosphaeriales</taxon>
        <taxon>Botryosphaeriaceae</taxon>
        <taxon>Botryosphaeria</taxon>
    </lineage>
</organism>
<dbReference type="FunFam" id="2.60.120.330:FF:000030">
    <property type="entry name" value="Thymine dioxygenase"/>
    <property type="match status" value="1"/>
</dbReference>
<dbReference type="Pfam" id="PF14226">
    <property type="entry name" value="DIOX_N"/>
    <property type="match status" value="1"/>
</dbReference>